<dbReference type="Proteomes" id="UP001596512">
    <property type="component" value="Unassembled WGS sequence"/>
</dbReference>
<comment type="caution">
    <text evidence="1">The sequence shown here is derived from an EMBL/GenBank/DDBJ whole genome shotgun (WGS) entry which is preliminary data.</text>
</comment>
<evidence type="ECO:0000313" key="1">
    <source>
        <dbReference type="EMBL" id="MFC7614754.1"/>
    </source>
</evidence>
<evidence type="ECO:0000313" key="2">
    <source>
        <dbReference type="Proteomes" id="UP001596512"/>
    </source>
</evidence>
<keyword evidence="2" id="KW-1185">Reference proteome</keyword>
<organism evidence="1 2">
    <name type="scientific">Actinokineospora soli</name>
    <dbReference type="NCBI Taxonomy" id="1048753"/>
    <lineage>
        <taxon>Bacteria</taxon>
        <taxon>Bacillati</taxon>
        <taxon>Actinomycetota</taxon>
        <taxon>Actinomycetes</taxon>
        <taxon>Pseudonocardiales</taxon>
        <taxon>Pseudonocardiaceae</taxon>
        <taxon>Actinokineospora</taxon>
    </lineage>
</organism>
<reference evidence="2" key="1">
    <citation type="journal article" date="2019" name="Int. J. Syst. Evol. Microbiol.">
        <title>The Global Catalogue of Microorganisms (GCM) 10K type strain sequencing project: providing services to taxonomists for standard genome sequencing and annotation.</title>
        <authorList>
            <consortium name="The Broad Institute Genomics Platform"/>
            <consortium name="The Broad Institute Genome Sequencing Center for Infectious Disease"/>
            <person name="Wu L."/>
            <person name="Ma J."/>
        </authorList>
    </citation>
    <scope>NUCLEOTIDE SEQUENCE [LARGE SCALE GENOMIC DNA]</scope>
    <source>
        <strain evidence="2">JCM 17695</strain>
    </source>
</reference>
<name>A0ABW2TM62_9PSEU</name>
<dbReference type="EMBL" id="JBHTEY010000004">
    <property type="protein sequence ID" value="MFC7614754.1"/>
    <property type="molecule type" value="Genomic_DNA"/>
</dbReference>
<accession>A0ABW2TM62</accession>
<proteinExistence type="predicted"/>
<gene>
    <name evidence="1" type="ORF">ACFQV2_15695</name>
</gene>
<protein>
    <submittedName>
        <fullName evidence="1">Uncharacterized protein</fullName>
    </submittedName>
</protein>
<sequence>MTGPDGAHPHPHAVAHVLAALASAHPDLPEPVVRGVVLDAAGELAGAVPADFPASSGCAAPPASPR</sequence>